<comment type="caution">
    <text evidence="8">The sequence shown here is derived from an EMBL/GenBank/DDBJ whole genome shotgun (WGS) entry which is preliminary data.</text>
</comment>
<name>A0A2S3ZYW5_ARTGL</name>
<keyword evidence="5" id="KW-0210">Decarboxylase</keyword>
<dbReference type="GO" id="GO:0051997">
    <property type="term" value="F:2-oxo-4-hydroxy-4-carboxy-5-ureidoimidazoline decarboxylase activity"/>
    <property type="evidence" value="ECO:0007669"/>
    <property type="project" value="UniProtKB-EC"/>
</dbReference>
<evidence type="ECO:0000313" key="8">
    <source>
        <dbReference type="EMBL" id="POH74393.1"/>
    </source>
</evidence>
<dbReference type="GO" id="GO:0019628">
    <property type="term" value="P:urate catabolic process"/>
    <property type="evidence" value="ECO:0007669"/>
    <property type="project" value="TreeGrafter"/>
</dbReference>
<dbReference type="NCBIfam" id="TIGR03180">
    <property type="entry name" value="UraD_2"/>
    <property type="match status" value="1"/>
</dbReference>
<protein>
    <recommendedName>
        <fullName evidence="3">2-oxo-4-hydroxy-4-carboxy-5-ureidoimidazoline decarboxylase</fullName>
        <ecNumber evidence="3">4.1.1.97</ecNumber>
    </recommendedName>
</protein>
<proteinExistence type="predicted"/>
<dbReference type="PANTHER" id="PTHR43466">
    <property type="entry name" value="2-OXO-4-HYDROXY-4-CARBOXY-5-UREIDOIMIDAZOLINE DECARBOXYLASE-RELATED"/>
    <property type="match status" value="1"/>
</dbReference>
<dbReference type="SUPFAM" id="SSF158694">
    <property type="entry name" value="UraD-Like"/>
    <property type="match status" value="1"/>
</dbReference>
<dbReference type="Gene3D" id="1.10.3330.10">
    <property type="entry name" value="Oxo-4-hydroxy-4-carboxy-5-ureidoimidazoline decarboxylase"/>
    <property type="match status" value="1"/>
</dbReference>
<dbReference type="GO" id="GO:0006144">
    <property type="term" value="P:purine nucleobase metabolic process"/>
    <property type="evidence" value="ECO:0007669"/>
    <property type="project" value="UniProtKB-KW"/>
</dbReference>
<gene>
    <name evidence="8" type="primary">uraD</name>
    <name evidence="8" type="ORF">CVS27_07345</name>
</gene>
<evidence type="ECO:0000256" key="2">
    <source>
        <dbReference type="ARBA" id="ARBA00004754"/>
    </source>
</evidence>
<dbReference type="NCBIfam" id="NF010372">
    <property type="entry name" value="PRK13798.1"/>
    <property type="match status" value="1"/>
</dbReference>
<dbReference type="EC" id="4.1.1.97" evidence="3"/>
<organism evidence="8 9">
    <name type="scientific">Arthrobacter glacialis</name>
    <dbReference type="NCBI Taxonomy" id="1664"/>
    <lineage>
        <taxon>Bacteria</taxon>
        <taxon>Bacillati</taxon>
        <taxon>Actinomycetota</taxon>
        <taxon>Actinomycetes</taxon>
        <taxon>Micrococcales</taxon>
        <taxon>Micrococcaceae</taxon>
        <taxon>Arthrobacter</taxon>
    </lineage>
</organism>
<keyword evidence="6" id="KW-0456">Lyase</keyword>
<dbReference type="AlphaFoldDB" id="A0A2S3ZYW5"/>
<evidence type="ECO:0000256" key="4">
    <source>
        <dbReference type="ARBA" id="ARBA00022631"/>
    </source>
</evidence>
<dbReference type="Proteomes" id="UP000237061">
    <property type="component" value="Unassembled WGS sequence"/>
</dbReference>
<evidence type="ECO:0000256" key="6">
    <source>
        <dbReference type="ARBA" id="ARBA00023239"/>
    </source>
</evidence>
<keyword evidence="9" id="KW-1185">Reference proteome</keyword>
<reference evidence="8 9" key="1">
    <citation type="submission" date="2018-01" db="EMBL/GenBank/DDBJ databases">
        <title>Arthrobacter sp. nov., from glaciers in China.</title>
        <authorList>
            <person name="Liu Q."/>
            <person name="Xin Y.-H."/>
        </authorList>
    </citation>
    <scope>NUCLEOTIDE SEQUENCE [LARGE SCALE GENOMIC DNA]</scope>
    <source>
        <strain evidence="8 9">HLT2-12-2</strain>
    </source>
</reference>
<dbReference type="InterPro" id="IPR036778">
    <property type="entry name" value="OHCU_decarboxylase_sf"/>
</dbReference>
<dbReference type="InterPro" id="IPR017595">
    <property type="entry name" value="OHCU_decarboxylase-2"/>
</dbReference>
<evidence type="ECO:0000259" key="7">
    <source>
        <dbReference type="Pfam" id="PF09349"/>
    </source>
</evidence>
<sequence>MDASINRKDQLAMLLNEFNETPEINLAAALRPCIDVERWIQEIIDARPYAAVEEIFKTANDAAAPFTAEEVNSALAHHPRIGERLSGASTEAALSSAEQSTIDPADTMTAAALRSGNVAYEEKFGQVFLIRALGRSPEEILSALHERLENPPHTERLIIAEQLREIALLRLKAVVNA</sequence>
<comment type="pathway">
    <text evidence="2">Purine metabolism; urate degradation; (S)-allantoin from urate: step 3/3.</text>
</comment>
<accession>A0A2S3ZYW5</accession>
<evidence type="ECO:0000256" key="1">
    <source>
        <dbReference type="ARBA" id="ARBA00001163"/>
    </source>
</evidence>
<evidence type="ECO:0000256" key="5">
    <source>
        <dbReference type="ARBA" id="ARBA00022793"/>
    </source>
</evidence>
<dbReference type="PANTHER" id="PTHR43466:SF1">
    <property type="entry name" value="2-OXO-4-HYDROXY-4-CARBOXY-5-UREIDOIMIDAZOLINE DECARBOXYLASE-RELATED"/>
    <property type="match status" value="1"/>
</dbReference>
<dbReference type="OrthoDB" id="5243781at2"/>
<feature type="domain" description="Oxo-4-hydroxy-4-carboxy-5-ureidoimidazoline decarboxylase" evidence="7">
    <location>
        <begin position="20"/>
        <end position="172"/>
    </location>
</feature>
<evidence type="ECO:0000256" key="3">
    <source>
        <dbReference type="ARBA" id="ARBA00012257"/>
    </source>
</evidence>
<comment type="catalytic activity">
    <reaction evidence="1">
        <text>5-hydroxy-2-oxo-4-ureido-2,5-dihydro-1H-imidazole-5-carboxylate + H(+) = (S)-allantoin + CO2</text>
        <dbReference type="Rhea" id="RHEA:26301"/>
        <dbReference type="ChEBI" id="CHEBI:15378"/>
        <dbReference type="ChEBI" id="CHEBI:15678"/>
        <dbReference type="ChEBI" id="CHEBI:16526"/>
        <dbReference type="ChEBI" id="CHEBI:58639"/>
        <dbReference type="EC" id="4.1.1.97"/>
    </reaction>
</comment>
<dbReference type="InterPro" id="IPR018020">
    <property type="entry name" value="OHCU_decarboxylase"/>
</dbReference>
<evidence type="ECO:0000313" key="9">
    <source>
        <dbReference type="Proteomes" id="UP000237061"/>
    </source>
</evidence>
<keyword evidence="4" id="KW-0659">Purine metabolism</keyword>
<dbReference type="Pfam" id="PF09349">
    <property type="entry name" value="OHCU_decarbox"/>
    <property type="match status" value="1"/>
</dbReference>
<dbReference type="EMBL" id="PPXC01000004">
    <property type="protein sequence ID" value="POH74393.1"/>
    <property type="molecule type" value="Genomic_DNA"/>
</dbReference>